<comment type="caution">
    <text evidence="2">The sequence shown here is derived from an EMBL/GenBank/DDBJ whole genome shotgun (WGS) entry which is preliminary data.</text>
</comment>
<evidence type="ECO:0000256" key="1">
    <source>
        <dbReference type="SAM" id="MobiDB-lite"/>
    </source>
</evidence>
<reference evidence="2 3" key="1">
    <citation type="submission" date="2018-02" db="EMBL/GenBank/DDBJ databases">
        <authorList>
            <person name="Dubost A."/>
        </authorList>
    </citation>
    <scope>NUCLEOTIDE SEQUENCE [LARGE SCALE GENOMIC DNA]</scope>
    <source>
        <strain evidence="3">JV551A3</strain>
    </source>
</reference>
<name>A0AAQ1SUS8_9PSED</name>
<gene>
    <name evidence="2" type="ORF">JV551A3_V1_1380002</name>
</gene>
<dbReference type="AlphaFoldDB" id="A0AAQ1SUS8"/>
<dbReference type="EMBL" id="OPYN01000138">
    <property type="protein sequence ID" value="SPO61495.1"/>
    <property type="molecule type" value="Genomic_DNA"/>
</dbReference>
<evidence type="ECO:0000313" key="3">
    <source>
        <dbReference type="Proteomes" id="UP000294335"/>
    </source>
</evidence>
<keyword evidence="3" id="KW-1185">Reference proteome</keyword>
<accession>A0AAQ1SUS8</accession>
<organism evidence="2 3">
    <name type="scientific">Pseudomonas inefficax</name>
    <dbReference type="NCBI Taxonomy" id="2078786"/>
    <lineage>
        <taxon>Bacteria</taxon>
        <taxon>Pseudomonadati</taxon>
        <taxon>Pseudomonadota</taxon>
        <taxon>Gammaproteobacteria</taxon>
        <taxon>Pseudomonadales</taxon>
        <taxon>Pseudomonadaceae</taxon>
        <taxon>Pseudomonas</taxon>
    </lineage>
</organism>
<proteinExistence type="predicted"/>
<sequence>MSRKGRKAAPALSAVTPKSWGCYAALSRRKAAPTGQRKPDYGETPVGAGAPANTGKAGAMHRGGCFAGLPAPTRARA</sequence>
<evidence type="ECO:0000313" key="2">
    <source>
        <dbReference type="EMBL" id="SPO61495.1"/>
    </source>
</evidence>
<protein>
    <submittedName>
        <fullName evidence="2">Uncharacterized protein</fullName>
    </submittedName>
</protein>
<feature type="region of interest" description="Disordered" evidence="1">
    <location>
        <begin position="28"/>
        <end position="58"/>
    </location>
</feature>
<dbReference type="Proteomes" id="UP000294335">
    <property type="component" value="Unassembled WGS sequence"/>
</dbReference>